<comment type="caution">
    <text evidence="2">The sequence shown here is derived from an EMBL/GenBank/DDBJ whole genome shotgun (WGS) entry which is preliminary data.</text>
</comment>
<evidence type="ECO:0000256" key="1">
    <source>
        <dbReference type="SAM" id="SignalP"/>
    </source>
</evidence>
<dbReference type="EMBL" id="QGNA01000009">
    <property type="protein sequence ID" value="PWS34016.1"/>
    <property type="molecule type" value="Genomic_DNA"/>
</dbReference>
<evidence type="ECO:0008006" key="4">
    <source>
        <dbReference type="Google" id="ProtNLM"/>
    </source>
</evidence>
<organism evidence="2 3">
    <name type="scientific">Falsiroseomonas bella</name>
    <dbReference type="NCBI Taxonomy" id="2184016"/>
    <lineage>
        <taxon>Bacteria</taxon>
        <taxon>Pseudomonadati</taxon>
        <taxon>Pseudomonadota</taxon>
        <taxon>Alphaproteobacteria</taxon>
        <taxon>Acetobacterales</taxon>
        <taxon>Roseomonadaceae</taxon>
        <taxon>Falsiroseomonas</taxon>
    </lineage>
</organism>
<dbReference type="AlphaFoldDB" id="A0A317F8X5"/>
<feature type="chain" id="PRO_5016275606" description="Lipoprotein" evidence="1">
    <location>
        <begin position="21"/>
        <end position="114"/>
    </location>
</feature>
<dbReference type="PROSITE" id="PS51257">
    <property type="entry name" value="PROKAR_LIPOPROTEIN"/>
    <property type="match status" value="1"/>
</dbReference>
<accession>A0A317F8X5</accession>
<evidence type="ECO:0000313" key="3">
    <source>
        <dbReference type="Proteomes" id="UP000245765"/>
    </source>
</evidence>
<keyword evidence="1" id="KW-0732">Signal</keyword>
<keyword evidence="3" id="KW-1185">Reference proteome</keyword>
<dbReference type="OrthoDB" id="7272280at2"/>
<proteinExistence type="predicted"/>
<dbReference type="Proteomes" id="UP000245765">
    <property type="component" value="Unassembled WGS sequence"/>
</dbReference>
<sequence>MPRSALLLLPLLLLAACDSARLQGGRVDVPFGGAPRGEQDARLAACRAEATRVVQFRERGQTMRTDETESGRGTITVAPYSRAEADRASAQLTRDQMIQDCLRQGQVGGQAGTR</sequence>
<evidence type="ECO:0000313" key="2">
    <source>
        <dbReference type="EMBL" id="PWS34016.1"/>
    </source>
</evidence>
<feature type="signal peptide" evidence="1">
    <location>
        <begin position="1"/>
        <end position="20"/>
    </location>
</feature>
<name>A0A317F8X5_9PROT</name>
<dbReference type="RefSeq" id="WP_109873677.1">
    <property type="nucleotide sequence ID" value="NZ_QGNA01000009.1"/>
</dbReference>
<gene>
    <name evidence="2" type="ORF">DFH01_27160</name>
</gene>
<protein>
    <recommendedName>
        <fullName evidence="4">Lipoprotein</fullName>
    </recommendedName>
</protein>
<reference evidence="3" key="1">
    <citation type="submission" date="2018-05" db="EMBL/GenBank/DDBJ databases">
        <authorList>
            <person name="Du Z."/>
            <person name="Wang X."/>
        </authorList>
    </citation>
    <scope>NUCLEOTIDE SEQUENCE [LARGE SCALE GENOMIC DNA]</scope>
    <source>
        <strain evidence="3">CQN31</strain>
    </source>
</reference>